<evidence type="ECO:0008006" key="13">
    <source>
        <dbReference type="Google" id="ProtNLM"/>
    </source>
</evidence>
<dbReference type="PROSITE" id="PS50885">
    <property type="entry name" value="HAMP"/>
    <property type="match status" value="1"/>
</dbReference>
<keyword evidence="12" id="KW-1185">Reference proteome</keyword>
<name>A0A317E3L2_9PROT</name>
<sequence>MAAASGNMVTPRLPFSPQNARQSTKTGAGAAMSIQRRITFLLAAFGLVPALLLFFIYMASEGQSRDALYGRFHNLADQMVDSIDRTLAERYGDVQAFALNTAAYDADNWGNTDLGNPLVEALNGYVRSYGVYDLMLLVDTEGTVISVNTKNAAGDELSTQGLVGRDLSGEGWFKAVSAGRYLEGRDGLTGSFVEGPGIVPLVAEATRSRGFVLTFAAPIKPPGGRTIGYWVNFANPGFVSSNLTEYHKHLAADGLGSAELFILDAEGRIVSDIGGGKDAVHAEAGNAIVRDDVITAALGGESGAVLLEPASGPALLAGYAHSEGAGRFPGLGWSSVIRVQANEVFAAVDDLRLLMILAVATAAAVTIGAGFLTGRSLSSPLRGMERAMAGLAAGDLEAEVPSLGRRDEIGAMAKAVEVFKRAALDNRRLQSETEDMRQAAEAAREHQRETEARAEAERRQREADAARTAEAEKRHQMQQLADSLEATVRGIVAALAAAATELQQSASVMTTTADGSNQQADVVAMAADRATGNVQTVASAAEELAVSVREIADRVAQSAQTAAHAVREAEGTNRTMQGLSASAGEIGDVLNLIAAIANQTNLLALNATIEAARAGEAGKGFAVVASEVKNLATQTAKATEDIGSKIRLIQNQTEQAVGAIGSIGRTIASINDITSNIAGAVEQQGAATSEIARNVAHAADDTRQVSDAIGEVRTATLETGRSAGGVLSAAADLSGQANRLDAEVQRFIAQIRAA</sequence>
<dbReference type="Proteomes" id="UP000245461">
    <property type="component" value="Unassembled WGS sequence"/>
</dbReference>
<evidence type="ECO:0000256" key="6">
    <source>
        <dbReference type="SAM" id="MobiDB-lite"/>
    </source>
</evidence>
<protein>
    <recommendedName>
        <fullName evidence="13">Methyl-accepting chemotaxis protein</fullName>
    </recommendedName>
</protein>
<keyword evidence="3 5" id="KW-0807">Transducer</keyword>
<feature type="transmembrane region" description="Helical" evidence="7">
    <location>
        <begin position="38"/>
        <end position="59"/>
    </location>
</feature>
<keyword evidence="2" id="KW-0997">Cell inner membrane</keyword>
<evidence type="ECO:0000313" key="12">
    <source>
        <dbReference type="Proteomes" id="UP000245461"/>
    </source>
</evidence>
<evidence type="ECO:0000256" key="2">
    <source>
        <dbReference type="ARBA" id="ARBA00022519"/>
    </source>
</evidence>
<evidence type="ECO:0000256" key="5">
    <source>
        <dbReference type="PROSITE-ProRule" id="PRU00284"/>
    </source>
</evidence>
<comment type="caution">
    <text evidence="11">The sequence shown here is derived from an EMBL/GenBank/DDBJ whole genome shotgun (WGS) entry which is preliminary data.</text>
</comment>
<dbReference type="GO" id="GO:0005886">
    <property type="term" value="C:plasma membrane"/>
    <property type="evidence" value="ECO:0007669"/>
    <property type="project" value="UniProtKB-SubCell"/>
</dbReference>
<keyword evidence="7" id="KW-1133">Transmembrane helix</keyword>
<accession>A0A317E3L2</accession>
<evidence type="ECO:0000256" key="7">
    <source>
        <dbReference type="SAM" id="Phobius"/>
    </source>
</evidence>
<dbReference type="SMART" id="SM00283">
    <property type="entry name" value="MA"/>
    <property type="match status" value="1"/>
</dbReference>
<dbReference type="Gene3D" id="6.10.340.10">
    <property type="match status" value="1"/>
</dbReference>
<feature type="region of interest" description="Disordered" evidence="6">
    <location>
        <begin position="1"/>
        <end position="24"/>
    </location>
</feature>
<keyword evidence="7" id="KW-0472">Membrane</keyword>
<dbReference type="AlphaFoldDB" id="A0A317E3L2"/>
<evidence type="ECO:0000259" key="8">
    <source>
        <dbReference type="PROSITE" id="PS50111"/>
    </source>
</evidence>
<feature type="domain" description="T-SNARE coiled-coil homology" evidence="9">
    <location>
        <begin position="650"/>
        <end position="712"/>
    </location>
</feature>
<evidence type="ECO:0000259" key="9">
    <source>
        <dbReference type="PROSITE" id="PS50192"/>
    </source>
</evidence>
<organism evidence="11 12">
    <name type="scientific">Zavarzinia aquatilis</name>
    <dbReference type="NCBI Taxonomy" id="2211142"/>
    <lineage>
        <taxon>Bacteria</taxon>
        <taxon>Pseudomonadati</taxon>
        <taxon>Pseudomonadota</taxon>
        <taxon>Alphaproteobacteria</taxon>
        <taxon>Rhodospirillales</taxon>
        <taxon>Zavarziniaceae</taxon>
        <taxon>Zavarzinia</taxon>
    </lineage>
</organism>
<evidence type="ECO:0000256" key="4">
    <source>
        <dbReference type="ARBA" id="ARBA00029447"/>
    </source>
</evidence>
<dbReference type="InterPro" id="IPR004089">
    <property type="entry name" value="MCPsignal_dom"/>
</dbReference>
<keyword evidence="2" id="KW-1003">Cell membrane</keyword>
<dbReference type="SMART" id="SM00304">
    <property type="entry name" value="HAMP"/>
    <property type="match status" value="1"/>
</dbReference>
<dbReference type="PROSITE" id="PS50111">
    <property type="entry name" value="CHEMOTAXIS_TRANSDUC_2"/>
    <property type="match status" value="1"/>
</dbReference>
<dbReference type="PANTHER" id="PTHR32089:SF112">
    <property type="entry name" value="LYSOZYME-LIKE PROTEIN-RELATED"/>
    <property type="match status" value="1"/>
</dbReference>
<dbReference type="GO" id="GO:0007165">
    <property type="term" value="P:signal transduction"/>
    <property type="evidence" value="ECO:0007669"/>
    <property type="project" value="UniProtKB-KW"/>
</dbReference>
<dbReference type="CDD" id="cd06225">
    <property type="entry name" value="HAMP"/>
    <property type="match status" value="1"/>
</dbReference>
<evidence type="ECO:0000313" key="11">
    <source>
        <dbReference type="EMBL" id="PWR21182.1"/>
    </source>
</evidence>
<dbReference type="Pfam" id="PF00672">
    <property type="entry name" value="HAMP"/>
    <property type="match status" value="1"/>
</dbReference>
<gene>
    <name evidence="11" type="ORF">DKG74_14340</name>
</gene>
<feature type="domain" description="HAMP" evidence="10">
    <location>
        <begin position="375"/>
        <end position="428"/>
    </location>
</feature>
<feature type="region of interest" description="Disordered" evidence="6">
    <location>
        <begin position="429"/>
        <end position="478"/>
    </location>
</feature>
<keyword evidence="7" id="KW-0812">Transmembrane</keyword>
<evidence type="ECO:0000259" key="10">
    <source>
        <dbReference type="PROSITE" id="PS50885"/>
    </source>
</evidence>
<comment type="similarity">
    <text evidence="4">Belongs to the methyl-accepting chemotaxis (MCP) protein family.</text>
</comment>
<evidence type="ECO:0000256" key="3">
    <source>
        <dbReference type="ARBA" id="ARBA00023224"/>
    </source>
</evidence>
<feature type="domain" description="Methyl-accepting transducer" evidence="8">
    <location>
        <begin position="491"/>
        <end position="734"/>
    </location>
</feature>
<dbReference type="Pfam" id="PF00015">
    <property type="entry name" value="MCPsignal"/>
    <property type="match status" value="1"/>
</dbReference>
<dbReference type="PROSITE" id="PS50192">
    <property type="entry name" value="T_SNARE"/>
    <property type="match status" value="1"/>
</dbReference>
<proteinExistence type="inferred from homology"/>
<dbReference type="Gene3D" id="1.10.287.950">
    <property type="entry name" value="Methyl-accepting chemotaxis protein"/>
    <property type="match status" value="1"/>
</dbReference>
<comment type="subcellular location">
    <subcellularLocation>
        <location evidence="1">Cell inner membrane</location>
        <topology evidence="1">Multi-pass membrane protein</topology>
    </subcellularLocation>
</comment>
<evidence type="ECO:0000256" key="1">
    <source>
        <dbReference type="ARBA" id="ARBA00004429"/>
    </source>
</evidence>
<dbReference type="PANTHER" id="PTHR32089">
    <property type="entry name" value="METHYL-ACCEPTING CHEMOTAXIS PROTEIN MCPB"/>
    <property type="match status" value="1"/>
</dbReference>
<reference evidence="11 12" key="1">
    <citation type="submission" date="2018-05" db="EMBL/GenBank/DDBJ databases">
        <title>Zavarzinia sp. HR-AS.</title>
        <authorList>
            <person name="Lee Y."/>
            <person name="Jeon C.O."/>
        </authorList>
    </citation>
    <scope>NUCLEOTIDE SEQUENCE [LARGE SCALE GENOMIC DNA]</scope>
    <source>
        <strain evidence="11 12">HR-AS</strain>
    </source>
</reference>
<dbReference type="InterPro" id="IPR000727">
    <property type="entry name" value="T_SNARE_dom"/>
</dbReference>
<dbReference type="InterPro" id="IPR003660">
    <property type="entry name" value="HAMP_dom"/>
</dbReference>
<dbReference type="EMBL" id="QGLE01000008">
    <property type="protein sequence ID" value="PWR21182.1"/>
    <property type="molecule type" value="Genomic_DNA"/>
</dbReference>
<feature type="compositionally biased region" description="Basic and acidic residues" evidence="6">
    <location>
        <begin position="429"/>
        <end position="475"/>
    </location>
</feature>
<dbReference type="SUPFAM" id="SSF58104">
    <property type="entry name" value="Methyl-accepting chemotaxis protein (MCP) signaling domain"/>
    <property type="match status" value="1"/>
</dbReference>